<accession>A0A443QUS0</accession>
<proteinExistence type="predicted"/>
<protein>
    <submittedName>
        <fullName evidence="2">Kinesin-like protein KIF13A</fullName>
    </submittedName>
</protein>
<dbReference type="EMBL" id="NCKV01051803">
    <property type="protein sequence ID" value="RWS06758.1"/>
    <property type="molecule type" value="Genomic_DNA"/>
</dbReference>
<dbReference type="AlphaFoldDB" id="A0A443QUS0"/>
<sequence length="156" mass="17528">MEKLENKLIDMRDLYEEWKEKGGLLAFKDSTTSDPSLKLIDPFYESQENHHLIGVANVFLEVLFHDVLLDYQVPIISQQGEVAGRLHIEIGRLSGFIGERMADASDSCVENDDSCSRNQIVVRIAIKSAKGLPVSLSNYVFCQYSFWGCSDAIVVP</sequence>
<dbReference type="STRING" id="299467.A0A443QUS0"/>
<dbReference type="VEuPathDB" id="VectorBase:LDEU014173"/>
<dbReference type="InterPro" id="IPR022140">
    <property type="entry name" value="Kinesin-like_KIF1-typ"/>
</dbReference>
<keyword evidence="3" id="KW-1185">Reference proteome</keyword>
<evidence type="ECO:0000259" key="1">
    <source>
        <dbReference type="Pfam" id="PF12423"/>
    </source>
</evidence>
<dbReference type="OrthoDB" id="7465001at2759"/>
<dbReference type="Proteomes" id="UP000288716">
    <property type="component" value="Unassembled WGS sequence"/>
</dbReference>
<dbReference type="Pfam" id="PF12423">
    <property type="entry name" value="KIF1B"/>
    <property type="match status" value="1"/>
</dbReference>
<feature type="non-terminal residue" evidence="2">
    <location>
        <position position="156"/>
    </location>
</feature>
<name>A0A443QUS0_9ACAR</name>
<reference evidence="2 3" key="1">
    <citation type="journal article" date="2018" name="Gigascience">
        <title>Genomes of trombidid mites reveal novel predicted allergens and laterally-transferred genes associated with secondary metabolism.</title>
        <authorList>
            <person name="Dong X."/>
            <person name="Chaisiri K."/>
            <person name="Xia D."/>
            <person name="Armstrong S.D."/>
            <person name="Fang Y."/>
            <person name="Donnelly M.J."/>
            <person name="Kadowaki T."/>
            <person name="McGarry J.W."/>
            <person name="Darby A.C."/>
            <person name="Makepeace B.L."/>
        </authorList>
    </citation>
    <scope>NUCLEOTIDE SEQUENCE [LARGE SCALE GENOMIC DNA]</scope>
    <source>
        <strain evidence="2">UoL-UT</strain>
    </source>
</reference>
<comment type="caution">
    <text evidence="2">The sequence shown here is derived from an EMBL/GenBank/DDBJ whole genome shotgun (WGS) entry which is preliminary data.</text>
</comment>
<evidence type="ECO:0000313" key="3">
    <source>
        <dbReference type="Proteomes" id="UP000288716"/>
    </source>
</evidence>
<organism evidence="2 3">
    <name type="scientific">Leptotrombidium deliense</name>
    <dbReference type="NCBI Taxonomy" id="299467"/>
    <lineage>
        <taxon>Eukaryota</taxon>
        <taxon>Metazoa</taxon>
        <taxon>Ecdysozoa</taxon>
        <taxon>Arthropoda</taxon>
        <taxon>Chelicerata</taxon>
        <taxon>Arachnida</taxon>
        <taxon>Acari</taxon>
        <taxon>Acariformes</taxon>
        <taxon>Trombidiformes</taxon>
        <taxon>Prostigmata</taxon>
        <taxon>Anystina</taxon>
        <taxon>Parasitengona</taxon>
        <taxon>Trombiculoidea</taxon>
        <taxon>Trombiculidae</taxon>
        <taxon>Leptotrombidium</taxon>
    </lineage>
</organism>
<evidence type="ECO:0000313" key="2">
    <source>
        <dbReference type="EMBL" id="RWS06758.1"/>
    </source>
</evidence>
<gene>
    <name evidence="2" type="ORF">B4U80_02260</name>
</gene>
<feature type="domain" description="Kinesin-like KIF1-type" evidence="1">
    <location>
        <begin position="4"/>
        <end position="55"/>
    </location>
</feature>